<dbReference type="GO" id="GO:0003677">
    <property type="term" value="F:DNA binding"/>
    <property type="evidence" value="ECO:0007669"/>
    <property type="project" value="InterPro"/>
</dbReference>
<dbReference type="Gene3D" id="3.40.50.1390">
    <property type="entry name" value="Resolvase, N-terminal catalytic domain"/>
    <property type="match status" value="1"/>
</dbReference>
<dbReference type="InterPro" id="IPR011109">
    <property type="entry name" value="DNA_bind_recombinase_dom"/>
</dbReference>
<dbReference type="EMBL" id="DWYC01000056">
    <property type="protein sequence ID" value="HJB57203.1"/>
    <property type="molecule type" value="Genomic_DNA"/>
</dbReference>
<dbReference type="Pfam" id="PF00239">
    <property type="entry name" value="Resolvase"/>
    <property type="match status" value="1"/>
</dbReference>
<sequence>MRFCIYSRKSVSTGRGESVENQVELCRRYILEHYPGAREEDMAVYEDEGFSGKNLERPEFRRLMRDLEAGRGACLVCYRLDRVSRNVGDFARLIETLNARGVDFVCIREQFDTATPMGKAMLYIASVFAQLERETIAQRVRDNMLLLARTGRWLGGTPPTGYAAEQVQEVILEGKRRTACRLRTNPEESAAVDAVFGAFLELGSLNGVHKYLHRRGIVSRTGRDFSLPGLREILRNPVYCIAGEEAHTYFSARGADVCFTPEQCGGGRGLLAYNKRDYTRGRSPRNPVDKWIVALGQHRGRVAGADWVKVQGLLDRTSGPEGARNGYALLSGLLRCGVCGGPMLAKRRQGGRGFDYICQTKLHFGRTACAGPNLGGAAADALVWNALLPWVRPRPEAVRAGLVRALAAEGAPEREGRRAEIRRELERLAAALGRGGAGGAFIRAVEERAAALERELRELEAEEGGLSPEEMEGLLNLDGAAERLTLGERRELVRLLVAGCRWEGGRLYLERCHLESNVAPALEGDSRPSSP</sequence>
<gene>
    <name evidence="3" type="ORF">H9714_06595</name>
</gene>
<dbReference type="InterPro" id="IPR050639">
    <property type="entry name" value="SSR_resolvase"/>
</dbReference>
<proteinExistence type="predicted"/>
<dbReference type="AlphaFoldDB" id="A0A9D2MBR1"/>
<dbReference type="Proteomes" id="UP000824208">
    <property type="component" value="Unassembled WGS sequence"/>
</dbReference>
<dbReference type="InterPro" id="IPR036162">
    <property type="entry name" value="Resolvase-like_N_sf"/>
</dbReference>
<accession>A0A9D2MBR1</accession>
<name>A0A9D2MBR1_9FIRM</name>
<dbReference type="InterPro" id="IPR038109">
    <property type="entry name" value="DNA_bind_recomb_sf"/>
</dbReference>
<dbReference type="InterPro" id="IPR025827">
    <property type="entry name" value="Zn_ribbon_recom_dom"/>
</dbReference>
<dbReference type="InterPro" id="IPR006119">
    <property type="entry name" value="Resolv_N"/>
</dbReference>
<dbReference type="PROSITE" id="PS51737">
    <property type="entry name" value="RECOMBINASE_DNA_BIND"/>
    <property type="match status" value="1"/>
</dbReference>
<feature type="domain" description="Resolvase/invertase-type recombinase catalytic" evidence="1">
    <location>
        <begin position="2"/>
        <end position="151"/>
    </location>
</feature>
<dbReference type="PROSITE" id="PS51736">
    <property type="entry name" value="RECOMBINASES_3"/>
    <property type="match status" value="1"/>
</dbReference>
<protein>
    <submittedName>
        <fullName evidence="3">Recombinase family protein</fullName>
    </submittedName>
</protein>
<feature type="domain" description="Recombinase" evidence="2">
    <location>
        <begin position="159"/>
        <end position="320"/>
    </location>
</feature>
<reference evidence="3" key="1">
    <citation type="journal article" date="2021" name="PeerJ">
        <title>Extensive microbial diversity within the chicken gut microbiome revealed by metagenomics and culture.</title>
        <authorList>
            <person name="Gilroy R."/>
            <person name="Ravi A."/>
            <person name="Getino M."/>
            <person name="Pursley I."/>
            <person name="Horton D.L."/>
            <person name="Alikhan N.F."/>
            <person name="Baker D."/>
            <person name="Gharbi K."/>
            <person name="Hall N."/>
            <person name="Watson M."/>
            <person name="Adriaenssens E.M."/>
            <person name="Foster-Nyarko E."/>
            <person name="Jarju S."/>
            <person name="Secka A."/>
            <person name="Antonio M."/>
            <person name="Oren A."/>
            <person name="Chaudhuri R.R."/>
            <person name="La Ragione R."/>
            <person name="Hildebrand F."/>
            <person name="Pallen M.J."/>
        </authorList>
    </citation>
    <scope>NUCLEOTIDE SEQUENCE</scope>
    <source>
        <strain evidence="3">CHK189-11263</strain>
    </source>
</reference>
<dbReference type="PANTHER" id="PTHR30461">
    <property type="entry name" value="DNA-INVERTASE FROM LAMBDOID PROPHAGE"/>
    <property type="match status" value="1"/>
</dbReference>
<comment type="caution">
    <text evidence="3">The sequence shown here is derived from an EMBL/GenBank/DDBJ whole genome shotgun (WGS) entry which is preliminary data.</text>
</comment>
<reference evidence="3" key="2">
    <citation type="submission" date="2021-04" db="EMBL/GenBank/DDBJ databases">
        <authorList>
            <person name="Gilroy R."/>
        </authorList>
    </citation>
    <scope>NUCLEOTIDE SEQUENCE</scope>
    <source>
        <strain evidence="3">CHK189-11263</strain>
    </source>
</reference>
<evidence type="ECO:0000313" key="4">
    <source>
        <dbReference type="Proteomes" id="UP000824208"/>
    </source>
</evidence>
<dbReference type="SUPFAM" id="SSF53041">
    <property type="entry name" value="Resolvase-like"/>
    <property type="match status" value="1"/>
</dbReference>
<dbReference type="PANTHER" id="PTHR30461:SF23">
    <property type="entry name" value="DNA RECOMBINASE-RELATED"/>
    <property type="match status" value="1"/>
</dbReference>
<dbReference type="Pfam" id="PF07508">
    <property type="entry name" value="Recombinase"/>
    <property type="match status" value="1"/>
</dbReference>
<dbReference type="Pfam" id="PF13408">
    <property type="entry name" value="Zn_ribbon_recom"/>
    <property type="match status" value="1"/>
</dbReference>
<dbReference type="Gene3D" id="3.90.1750.20">
    <property type="entry name" value="Putative Large Serine Recombinase, Chain B, Domain 2"/>
    <property type="match status" value="1"/>
</dbReference>
<organism evidence="3 4">
    <name type="scientific">Candidatus Flavonifractor intestinipullorum</name>
    <dbReference type="NCBI Taxonomy" id="2838587"/>
    <lineage>
        <taxon>Bacteria</taxon>
        <taxon>Bacillati</taxon>
        <taxon>Bacillota</taxon>
        <taxon>Clostridia</taxon>
        <taxon>Eubacteriales</taxon>
        <taxon>Oscillospiraceae</taxon>
        <taxon>Flavonifractor</taxon>
    </lineage>
</organism>
<evidence type="ECO:0000259" key="1">
    <source>
        <dbReference type="PROSITE" id="PS51736"/>
    </source>
</evidence>
<dbReference type="GO" id="GO:0000150">
    <property type="term" value="F:DNA strand exchange activity"/>
    <property type="evidence" value="ECO:0007669"/>
    <property type="project" value="InterPro"/>
</dbReference>
<dbReference type="SMART" id="SM00857">
    <property type="entry name" value="Resolvase"/>
    <property type="match status" value="1"/>
</dbReference>
<evidence type="ECO:0000313" key="3">
    <source>
        <dbReference type="EMBL" id="HJB57203.1"/>
    </source>
</evidence>
<dbReference type="CDD" id="cd03768">
    <property type="entry name" value="SR_ResInv"/>
    <property type="match status" value="1"/>
</dbReference>
<evidence type="ECO:0000259" key="2">
    <source>
        <dbReference type="PROSITE" id="PS51737"/>
    </source>
</evidence>